<protein>
    <submittedName>
        <fullName evidence="3">Si:ch211-13f8.1</fullName>
    </submittedName>
</protein>
<dbReference type="Ensembl" id="ENSCCRT00015029085.1">
    <property type="protein sequence ID" value="ENSCCRP00015028091.1"/>
    <property type="gene ID" value="ENSCCRG00015011855.1"/>
</dbReference>
<feature type="compositionally biased region" description="Polar residues" evidence="1">
    <location>
        <begin position="93"/>
        <end position="114"/>
    </location>
</feature>
<dbReference type="SMART" id="SM00228">
    <property type="entry name" value="PDZ"/>
    <property type="match status" value="1"/>
</dbReference>
<reference evidence="3" key="1">
    <citation type="submission" date="2025-05" db="UniProtKB">
        <authorList>
            <consortium name="Ensembl"/>
        </authorList>
    </citation>
    <scope>IDENTIFICATION</scope>
</reference>
<dbReference type="Pfam" id="PF00595">
    <property type="entry name" value="PDZ"/>
    <property type="match status" value="1"/>
</dbReference>
<dbReference type="GO" id="GO:0007098">
    <property type="term" value="P:centrosome cycle"/>
    <property type="evidence" value="ECO:0007669"/>
    <property type="project" value="TreeGrafter"/>
</dbReference>
<dbReference type="GO" id="GO:0016324">
    <property type="term" value="C:apical plasma membrane"/>
    <property type="evidence" value="ECO:0007669"/>
    <property type="project" value="TreeGrafter"/>
</dbReference>
<dbReference type="Gene3D" id="2.30.42.10">
    <property type="match status" value="1"/>
</dbReference>
<dbReference type="PANTHER" id="PTHR14102:SF15">
    <property type="entry name" value="KIAA1614 ORTHOLOG"/>
    <property type="match status" value="1"/>
</dbReference>
<name>A0A8C1KQG8_CYPCA</name>
<organism evidence="3 4">
    <name type="scientific">Cyprinus carpio</name>
    <name type="common">Common carp</name>
    <dbReference type="NCBI Taxonomy" id="7962"/>
    <lineage>
        <taxon>Eukaryota</taxon>
        <taxon>Metazoa</taxon>
        <taxon>Chordata</taxon>
        <taxon>Craniata</taxon>
        <taxon>Vertebrata</taxon>
        <taxon>Euteleostomi</taxon>
        <taxon>Actinopterygii</taxon>
        <taxon>Neopterygii</taxon>
        <taxon>Teleostei</taxon>
        <taxon>Ostariophysi</taxon>
        <taxon>Cypriniformes</taxon>
        <taxon>Cyprinidae</taxon>
        <taxon>Cyprininae</taxon>
        <taxon>Cyprinus</taxon>
    </lineage>
</organism>
<dbReference type="PANTHER" id="PTHR14102">
    <property type="entry name" value="PAR-6-RELATED"/>
    <property type="match status" value="1"/>
</dbReference>
<evidence type="ECO:0000259" key="2">
    <source>
        <dbReference type="PROSITE" id="PS50106"/>
    </source>
</evidence>
<feature type="region of interest" description="Disordered" evidence="1">
    <location>
        <begin position="421"/>
        <end position="447"/>
    </location>
</feature>
<dbReference type="GO" id="GO:0007163">
    <property type="term" value="P:establishment or maintenance of cell polarity"/>
    <property type="evidence" value="ECO:0007669"/>
    <property type="project" value="TreeGrafter"/>
</dbReference>
<evidence type="ECO:0000256" key="1">
    <source>
        <dbReference type="SAM" id="MobiDB-lite"/>
    </source>
</evidence>
<keyword evidence="4" id="KW-1185">Reference proteome</keyword>
<dbReference type="Proteomes" id="UP000694700">
    <property type="component" value="Unplaced"/>
</dbReference>
<feature type="region of interest" description="Disordered" evidence="1">
    <location>
        <begin position="1"/>
        <end position="150"/>
    </location>
</feature>
<dbReference type="SUPFAM" id="SSF50156">
    <property type="entry name" value="PDZ domain-like"/>
    <property type="match status" value="1"/>
</dbReference>
<sequence length="623" mass="67942">MDEEIEDLSETQPLGSLADRSAELPDDPQSRPSTNILKSKASLPSCSPAPGSAVSALQSKVKAVSQRKLKGTERENLLPEGSAEESVKKNQDNEALSTCQKEYTEQSNKPSAGNTEVLEPISGMQGERETCNKNGKDNPSQGAPEMSRGLCEGSSLENIAVGVAGEPQGGIAMKSTTSSPRHWAPPKGFWRVARPETLLLNSDISSTLVTPKDVPPSTEEGLKRKPKLKTVGVVVHKELQRSDSLESAFRRYLQKETATADPTGGLWKADSWETVCTREGSLSSAEKVEMNKTDLNKYQVDAIEINTSMHTEGQYQLPKEPHRGHLAGEGVCRDPRSTCTAPVPPDCRPALRAMGTSKAEDLRAELLRAEHRKAEIHWDDSLVVSRRAGEREGRPKLSLRRFFSAMGLNSMGKLVKGSRSNSMEHLCSPTARYSSASPSPTHRGLVPLKRTPSLQSLHTESPLAQLRKASSVQSLQSPKRKFERSTILGELPLPLSLAPRELQKEVNIEESLEDSRGAGPLGRLVQAFPDGTLLIELTRPANNRPFGFVISRGKGRPDSGIYVERVGDSAMENIYTGLLGVGDEILEVNGEIVAGLTLDQVTRLMTRDSKATIRILPHSWVKH</sequence>
<dbReference type="GO" id="GO:0005634">
    <property type="term" value="C:nucleus"/>
    <property type="evidence" value="ECO:0007669"/>
    <property type="project" value="TreeGrafter"/>
</dbReference>
<dbReference type="InterPro" id="IPR036034">
    <property type="entry name" value="PDZ_sf"/>
</dbReference>
<evidence type="ECO:0000313" key="3">
    <source>
        <dbReference type="Ensembl" id="ENSCCRP00010051103.1"/>
    </source>
</evidence>
<feature type="compositionally biased region" description="Polar residues" evidence="1">
    <location>
        <begin position="431"/>
        <end position="440"/>
    </location>
</feature>
<evidence type="ECO:0000313" key="4">
    <source>
        <dbReference type="Proteomes" id="UP000694427"/>
    </source>
</evidence>
<feature type="compositionally biased region" description="Polar residues" evidence="1">
    <location>
        <begin position="30"/>
        <end position="45"/>
    </location>
</feature>
<dbReference type="AlphaFoldDB" id="A0A8C1KQG8"/>
<dbReference type="Proteomes" id="UP000694427">
    <property type="component" value="Unplaced"/>
</dbReference>
<dbReference type="GO" id="GO:0005938">
    <property type="term" value="C:cell cortex"/>
    <property type="evidence" value="ECO:0007669"/>
    <property type="project" value="TreeGrafter"/>
</dbReference>
<feature type="compositionally biased region" description="Basic and acidic residues" evidence="1">
    <location>
        <begin position="126"/>
        <end position="136"/>
    </location>
</feature>
<dbReference type="PROSITE" id="PS50106">
    <property type="entry name" value="PDZ"/>
    <property type="match status" value="1"/>
</dbReference>
<feature type="domain" description="PDZ" evidence="2">
    <location>
        <begin position="534"/>
        <end position="605"/>
    </location>
</feature>
<dbReference type="GO" id="GO:0060341">
    <property type="term" value="P:regulation of cellular localization"/>
    <property type="evidence" value="ECO:0007669"/>
    <property type="project" value="TreeGrafter"/>
</dbReference>
<dbReference type="Ensembl" id="ENSCCRT00010056001.1">
    <property type="protein sequence ID" value="ENSCCRP00010051103.1"/>
    <property type="gene ID" value="ENSCCRG00010021662.1"/>
</dbReference>
<dbReference type="InterPro" id="IPR051741">
    <property type="entry name" value="PAR6_homolog"/>
</dbReference>
<dbReference type="InterPro" id="IPR001478">
    <property type="entry name" value="PDZ"/>
</dbReference>
<proteinExistence type="predicted"/>
<accession>A0A8C1KQG8</accession>